<evidence type="ECO:0000313" key="9">
    <source>
        <dbReference type="Proteomes" id="UP000470771"/>
    </source>
</evidence>
<dbReference type="GO" id="GO:0016757">
    <property type="term" value="F:glycosyltransferase activity"/>
    <property type="evidence" value="ECO:0007669"/>
    <property type="project" value="UniProtKB-UniRule"/>
</dbReference>
<dbReference type="Pfam" id="PF14487">
    <property type="entry name" value="DarT"/>
    <property type="match status" value="1"/>
</dbReference>
<dbReference type="RefSeq" id="WP_160634157.1">
    <property type="nucleotide sequence ID" value="NZ_WWNE01000014.1"/>
</dbReference>
<evidence type="ECO:0000256" key="2">
    <source>
        <dbReference type="ARBA" id="ARBA00022676"/>
    </source>
</evidence>
<dbReference type="Proteomes" id="UP000470771">
    <property type="component" value="Unassembled WGS sequence"/>
</dbReference>
<dbReference type="EMBL" id="WWNE01000014">
    <property type="protein sequence ID" value="NBG67200.1"/>
    <property type="molecule type" value="Genomic_DNA"/>
</dbReference>
<organism evidence="8 9">
    <name type="scientific">Acidiluteibacter ferrifornacis</name>
    <dbReference type="NCBI Taxonomy" id="2692424"/>
    <lineage>
        <taxon>Bacteria</taxon>
        <taxon>Pseudomonadati</taxon>
        <taxon>Bacteroidota</taxon>
        <taxon>Flavobacteriia</taxon>
        <taxon>Flavobacteriales</taxon>
        <taxon>Cryomorphaceae</taxon>
        <taxon>Acidiluteibacter</taxon>
    </lineage>
</organism>
<dbReference type="AlphaFoldDB" id="A0A6N9NPI6"/>
<accession>A0A6N9NPI6</accession>
<evidence type="ECO:0000256" key="5">
    <source>
        <dbReference type="ARBA" id="ARBA00023125"/>
    </source>
</evidence>
<protein>
    <submittedName>
        <fullName evidence="8">DUF4433 domain-containing protein</fullName>
    </submittedName>
</protein>
<comment type="similarity">
    <text evidence="6">Belongs to the DarT ADP-ribosyltransferase family.</text>
</comment>
<keyword evidence="4 6" id="KW-0548">Nucleotidyltransferase</keyword>
<feature type="binding site" evidence="6">
    <location>
        <begin position="11"/>
        <end position="13"/>
    </location>
    <ligand>
        <name>NAD(+)</name>
        <dbReference type="ChEBI" id="CHEBI:57540"/>
    </ligand>
</feature>
<dbReference type="InterPro" id="IPR029494">
    <property type="entry name" value="DarT"/>
</dbReference>
<evidence type="ECO:0000256" key="1">
    <source>
        <dbReference type="ARBA" id="ARBA00022649"/>
    </source>
</evidence>
<feature type="active site" evidence="6">
    <location>
        <position position="164"/>
    </location>
</feature>
<feature type="domain" description="DarT" evidence="7">
    <location>
        <begin position="7"/>
        <end position="211"/>
    </location>
</feature>
<comment type="caution">
    <text evidence="6">Lacks conserved residue(s) required for the propagation of feature annotation.</text>
</comment>
<sequence length="211" mass="24606">MKIPDTIYLYRITHINNLDFIFKSQKISCPNSPDSDSNFIGIGDSSLIQRRKSRQIPIVPNVDFSDYVAFYFGARSPMLFNIQNGYNNVTKRPPEDIVYLITNFETVKNNNSDFVFTDGHGYHHLSQFFKQETDLKEVDWKTVNLIRWNDTEEDPDRKRKKQAEFLIHNELTFSMILAIVVYNENAKSIVLTKLAANNISCNVVVKPNYYY</sequence>
<evidence type="ECO:0000256" key="4">
    <source>
        <dbReference type="ARBA" id="ARBA00022695"/>
    </source>
</evidence>
<gene>
    <name evidence="8" type="ORF">GQN54_13805</name>
</gene>
<keyword evidence="9" id="KW-1185">Reference proteome</keyword>
<keyword evidence="2 6" id="KW-0328">Glycosyltransferase</keyword>
<name>A0A6N9NPI6_9FLAO</name>
<evidence type="ECO:0000313" key="8">
    <source>
        <dbReference type="EMBL" id="NBG67200.1"/>
    </source>
</evidence>
<keyword evidence="5 6" id="KW-0238">DNA-binding</keyword>
<dbReference type="PROSITE" id="PS52018">
    <property type="entry name" value="DART"/>
    <property type="match status" value="1"/>
</dbReference>
<comment type="caution">
    <text evidence="8">The sequence shown here is derived from an EMBL/GenBank/DDBJ whole genome shotgun (WGS) entry which is preliminary data.</text>
</comment>
<proteinExistence type="inferred from homology"/>
<feature type="binding site" evidence="6">
    <location>
        <position position="51"/>
    </location>
    <ligand>
        <name>NAD(+)</name>
        <dbReference type="ChEBI" id="CHEBI:57540"/>
    </ligand>
</feature>
<feature type="active site" description="Proton acceptor" evidence="6">
    <location>
        <position position="51"/>
    </location>
</feature>
<dbReference type="GO" id="GO:0016779">
    <property type="term" value="F:nucleotidyltransferase activity"/>
    <property type="evidence" value="ECO:0007669"/>
    <property type="project" value="UniProtKB-UniRule"/>
</dbReference>
<comment type="catalytic activity">
    <reaction evidence="6">
        <text>a thymidine in DNA + NAD(+) = an N-(ADP-alpha-D-ribosyl)-thymidine in DNA + nicotinamide + H(+)</text>
        <dbReference type="Rhea" id="RHEA:71651"/>
        <dbReference type="Rhea" id="RHEA-COMP:13556"/>
        <dbReference type="Rhea" id="RHEA-COMP:18051"/>
        <dbReference type="ChEBI" id="CHEBI:15378"/>
        <dbReference type="ChEBI" id="CHEBI:17154"/>
        <dbReference type="ChEBI" id="CHEBI:57540"/>
        <dbReference type="ChEBI" id="CHEBI:137386"/>
        <dbReference type="ChEBI" id="CHEBI:191199"/>
    </reaction>
</comment>
<dbReference type="GO" id="GO:0003677">
    <property type="term" value="F:DNA binding"/>
    <property type="evidence" value="ECO:0007669"/>
    <property type="project" value="UniProtKB-UniRule"/>
</dbReference>
<evidence type="ECO:0000259" key="7">
    <source>
        <dbReference type="PROSITE" id="PS52018"/>
    </source>
</evidence>
<keyword evidence="3 6" id="KW-0808">Transferase</keyword>
<reference evidence="8 9" key="1">
    <citation type="submission" date="2019-12" db="EMBL/GenBank/DDBJ databases">
        <authorList>
            <person name="Zhao J."/>
        </authorList>
    </citation>
    <scope>NUCLEOTIDE SEQUENCE [LARGE SCALE GENOMIC DNA]</scope>
    <source>
        <strain evidence="8 9">S-15</strain>
    </source>
</reference>
<evidence type="ECO:0000256" key="6">
    <source>
        <dbReference type="PROSITE-ProRule" id="PRU01362"/>
    </source>
</evidence>
<keyword evidence="1 6" id="KW-1277">Toxin-antitoxin system</keyword>
<evidence type="ECO:0000256" key="3">
    <source>
        <dbReference type="ARBA" id="ARBA00022679"/>
    </source>
</evidence>